<keyword evidence="2 3" id="KW-0663">Pyridoxal phosphate</keyword>
<dbReference type="GO" id="GO:0009089">
    <property type="term" value="P:lysine biosynthetic process via diaminopimelate"/>
    <property type="evidence" value="ECO:0007669"/>
    <property type="project" value="TreeGrafter"/>
</dbReference>
<dbReference type="InterPro" id="IPR022644">
    <property type="entry name" value="De-COase2_N"/>
</dbReference>
<dbReference type="SUPFAM" id="SSF51419">
    <property type="entry name" value="PLP-binding barrel"/>
    <property type="match status" value="1"/>
</dbReference>
<organism evidence="5 6">
    <name type="scientific">Melghirimyces profundicolus</name>
    <dbReference type="NCBI Taxonomy" id="1242148"/>
    <lineage>
        <taxon>Bacteria</taxon>
        <taxon>Bacillati</taxon>
        <taxon>Bacillota</taxon>
        <taxon>Bacilli</taxon>
        <taxon>Bacillales</taxon>
        <taxon>Thermoactinomycetaceae</taxon>
        <taxon>Melghirimyces</taxon>
    </lineage>
</organism>
<feature type="domain" description="Orn/DAP/Arg decarboxylase 2 N-terminal" evidence="4">
    <location>
        <begin position="27"/>
        <end position="274"/>
    </location>
</feature>
<evidence type="ECO:0000256" key="3">
    <source>
        <dbReference type="PIRSR" id="PIRSR600183-50"/>
    </source>
</evidence>
<accession>A0A2T6C8N3</accession>
<dbReference type="InterPro" id="IPR029066">
    <property type="entry name" value="PLP-binding_barrel"/>
</dbReference>
<dbReference type="SUPFAM" id="SSF50621">
    <property type="entry name" value="Alanine racemase C-terminal domain-like"/>
    <property type="match status" value="1"/>
</dbReference>
<dbReference type="InterPro" id="IPR009006">
    <property type="entry name" value="Ala_racemase/Decarboxylase_C"/>
</dbReference>
<dbReference type="InterPro" id="IPR002433">
    <property type="entry name" value="Orn_de-COase"/>
</dbReference>
<gene>
    <name evidence="5" type="ORF">C8P63_102179</name>
</gene>
<dbReference type="Proteomes" id="UP000244240">
    <property type="component" value="Unassembled WGS sequence"/>
</dbReference>
<dbReference type="EMBL" id="QBKR01000002">
    <property type="protein sequence ID" value="PTX64684.1"/>
    <property type="molecule type" value="Genomic_DNA"/>
</dbReference>
<evidence type="ECO:0000256" key="1">
    <source>
        <dbReference type="ARBA" id="ARBA00001933"/>
    </source>
</evidence>
<dbReference type="GO" id="GO:0008836">
    <property type="term" value="F:diaminopimelate decarboxylase activity"/>
    <property type="evidence" value="ECO:0007669"/>
    <property type="project" value="TreeGrafter"/>
</dbReference>
<comment type="cofactor">
    <cofactor evidence="1 3">
        <name>pyridoxal 5'-phosphate</name>
        <dbReference type="ChEBI" id="CHEBI:597326"/>
    </cofactor>
</comment>
<dbReference type="PRINTS" id="PR01182">
    <property type="entry name" value="ORNDCRBXLASE"/>
</dbReference>
<evidence type="ECO:0000259" key="4">
    <source>
        <dbReference type="Pfam" id="PF02784"/>
    </source>
</evidence>
<comment type="caution">
    <text evidence="5">The sequence shown here is derived from an EMBL/GenBank/DDBJ whole genome shotgun (WGS) entry which is preliminary data.</text>
</comment>
<evidence type="ECO:0000313" key="5">
    <source>
        <dbReference type="EMBL" id="PTX64684.1"/>
    </source>
</evidence>
<dbReference type="Gene3D" id="2.40.37.10">
    <property type="entry name" value="Lyase, Ornithine Decarboxylase, Chain A, domain 1"/>
    <property type="match status" value="1"/>
</dbReference>
<evidence type="ECO:0000313" key="6">
    <source>
        <dbReference type="Proteomes" id="UP000244240"/>
    </source>
</evidence>
<keyword evidence="6" id="KW-1185">Reference proteome</keyword>
<dbReference type="OrthoDB" id="9802241at2"/>
<dbReference type="Gene3D" id="3.20.20.10">
    <property type="entry name" value="Alanine racemase"/>
    <property type="match status" value="1"/>
</dbReference>
<dbReference type="InterPro" id="IPR022657">
    <property type="entry name" value="De-COase2_CS"/>
</dbReference>
<dbReference type="InterPro" id="IPR000183">
    <property type="entry name" value="Orn/DAP/Arg_de-COase"/>
</dbReference>
<feature type="modified residue" description="N6-(pyridoxal phosphate)lysine" evidence="3">
    <location>
        <position position="51"/>
    </location>
</feature>
<reference evidence="5 6" key="1">
    <citation type="submission" date="2018-04" db="EMBL/GenBank/DDBJ databases">
        <title>Genomic Encyclopedia of Archaeal and Bacterial Type Strains, Phase II (KMG-II): from individual species to whole genera.</title>
        <authorList>
            <person name="Goeker M."/>
        </authorList>
    </citation>
    <scope>NUCLEOTIDE SEQUENCE [LARGE SCALE GENOMIC DNA]</scope>
    <source>
        <strain evidence="5 6">DSM 45787</strain>
    </source>
</reference>
<name>A0A2T6C8N3_9BACL</name>
<dbReference type="PROSITE" id="PS00879">
    <property type="entry name" value="ODR_DC_2_2"/>
    <property type="match status" value="1"/>
</dbReference>
<dbReference type="PRINTS" id="PR01179">
    <property type="entry name" value="ODADCRBXLASE"/>
</dbReference>
<dbReference type="Pfam" id="PF02784">
    <property type="entry name" value="Orn_Arg_deC_N"/>
    <property type="match status" value="1"/>
</dbReference>
<protein>
    <submittedName>
        <fullName evidence="5">Diaminopimelate decarboxylase</fullName>
    </submittedName>
</protein>
<evidence type="ECO:0000256" key="2">
    <source>
        <dbReference type="ARBA" id="ARBA00022898"/>
    </source>
</evidence>
<dbReference type="PANTHER" id="PTHR43727">
    <property type="entry name" value="DIAMINOPIMELATE DECARBOXYLASE"/>
    <property type="match status" value="1"/>
</dbReference>
<dbReference type="RefSeq" id="WP_108021740.1">
    <property type="nucleotide sequence ID" value="NZ_QBKR01000002.1"/>
</dbReference>
<sequence>MNRFQRWIQARKAEDGGPVCAHLYDLDHLKTHTRAIVSSLPGRFRMYYAMKANSEPLILDTLVSVVHGFETASLGEVRKARTAGKTIPVIFGGPGKTDEEMEEAVRLGVERIHVESIQELRRVSWIAGRLGVHIPVLLRVNLKGPFPSATLHMAGRPTQFGIDEEEVPEAIRMARELEGVNLEGFHFHSLSNNLDVERHLRLLRLYMEKVAGWEKLFGVRSKVINVGGGIGIDFADPDASFDWERFLPGLSALERELPETVETIQFECGRYLTASCGGYAVEVLDLKQNHGKNYAVVRGGTHHFRLPASWQHSHPFEVVPVDRWDYPFPRKEWKDTAVTVVGQLCTPKDVLAREAAVSRLRIGDVLLFRYTGAYGWSISHHDFLSHPHPDQVYFRERSLQAEGGVQR</sequence>
<proteinExistence type="predicted"/>
<dbReference type="GO" id="GO:0006596">
    <property type="term" value="P:polyamine biosynthetic process"/>
    <property type="evidence" value="ECO:0007669"/>
    <property type="project" value="InterPro"/>
</dbReference>
<dbReference type="AlphaFoldDB" id="A0A2T6C8N3"/>
<dbReference type="CDD" id="cd06843">
    <property type="entry name" value="PLPDE_III_PvsE_like"/>
    <property type="match status" value="1"/>
</dbReference>
<dbReference type="PANTHER" id="PTHR43727:SF2">
    <property type="entry name" value="GROUP IV DECARBOXYLASE"/>
    <property type="match status" value="1"/>
</dbReference>
<feature type="active site" description="Proton donor" evidence="3">
    <location>
        <position position="345"/>
    </location>
</feature>